<comment type="caution">
    <text evidence="3">The sequence shown here is derived from an EMBL/GenBank/DDBJ whole genome shotgun (WGS) entry which is preliminary data.</text>
</comment>
<feature type="transmembrane region" description="Helical" evidence="1">
    <location>
        <begin position="329"/>
        <end position="348"/>
    </location>
</feature>
<proteinExistence type="predicted"/>
<organism evidence="3 4">
    <name type="scientific">Methanococcoides seepicolus</name>
    <dbReference type="NCBI Taxonomy" id="2828780"/>
    <lineage>
        <taxon>Archaea</taxon>
        <taxon>Methanobacteriati</taxon>
        <taxon>Methanobacteriota</taxon>
        <taxon>Stenosarchaea group</taxon>
        <taxon>Methanomicrobia</taxon>
        <taxon>Methanosarcinales</taxon>
        <taxon>Methanosarcinaceae</taxon>
        <taxon>Methanococcoides</taxon>
    </lineage>
</organism>
<dbReference type="InterPro" id="IPR050623">
    <property type="entry name" value="Glucan_succinyl_AcylTrfase"/>
</dbReference>
<dbReference type="Pfam" id="PF01757">
    <property type="entry name" value="Acyl_transf_3"/>
    <property type="match status" value="1"/>
</dbReference>
<dbReference type="RefSeq" id="WP_338101245.1">
    <property type="nucleotide sequence ID" value="NZ_JAGSOI010000027.1"/>
</dbReference>
<feature type="transmembrane region" description="Helical" evidence="1">
    <location>
        <begin position="354"/>
        <end position="376"/>
    </location>
</feature>
<evidence type="ECO:0000313" key="4">
    <source>
        <dbReference type="Proteomes" id="UP001056766"/>
    </source>
</evidence>
<dbReference type="Proteomes" id="UP001056766">
    <property type="component" value="Unassembled WGS sequence"/>
</dbReference>
<dbReference type="PANTHER" id="PTHR36927:SF3">
    <property type="entry name" value="GLUCANS BIOSYNTHESIS PROTEIN C"/>
    <property type="match status" value="1"/>
</dbReference>
<reference evidence="3" key="1">
    <citation type="journal article" date="2021" name="mSystems">
        <title>Bacteria and Archaea Synergistically Convert Glycine Betaine to Biogenic Methane in the Formosa Cold Seep of the South China Sea.</title>
        <authorList>
            <person name="Li L."/>
            <person name="Zhang W."/>
            <person name="Zhang S."/>
            <person name="Song L."/>
            <person name="Sun Q."/>
            <person name="Zhang H."/>
            <person name="Xiang H."/>
            <person name="Dong X."/>
        </authorList>
    </citation>
    <scope>NUCLEOTIDE SEQUENCE</scope>
    <source>
        <strain evidence="3">LLY</strain>
    </source>
</reference>
<keyword evidence="3" id="KW-0012">Acyltransferase</keyword>
<dbReference type="InterPro" id="IPR002656">
    <property type="entry name" value="Acyl_transf_3_dom"/>
</dbReference>
<keyword evidence="3" id="KW-0808">Transferase</keyword>
<feature type="domain" description="Acyltransferase 3" evidence="2">
    <location>
        <begin position="17"/>
        <end position="373"/>
    </location>
</feature>
<keyword evidence="1" id="KW-0472">Membrane</keyword>
<evidence type="ECO:0000313" key="3">
    <source>
        <dbReference type="EMBL" id="MCM1986897.1"/>
    </source>
</evidence>
<evidence type="ECO:0000259" key="2">
    <source>
        <dbReference type="Pfam" id="PF01757"/>
    </source>
</evidence>
<dbReference type="EMBL" id="JAGSOI010000027">
    <property type="protein sequence ID" value="MCM1986897.1"/>
    <property type="molecule type" value="Genomic_DNA"/>
</dbReference>
<gene>
    <name evidence="3" type="ORF">KDK67_07815</name>
</gene>
<keyword evidence="1" id="KW-0812">Transmembrane</keyword>
<evidence type="ECO:0000256" key="1">
    <source>
        <dbReference type="SAM" id="Phobius"/>
    </source>
</evidence>
<keyword evidence="4" id="KW-1185">Reference proteome</keyword>
<sequence length="393" mass="45236">MICGGISTDSNKPERRYDLDWLRVIAILSVLIFHSMRFFDPMDWDVKNNVLSENIMVLVLFIVQWLMPLFFLISGMSIYFVLSFRTKGQFIKSRFLRIMVPYLFVGIFVILPPQHYLRFLSGGGSGLTFLQFYSNYLTYTFVDVFSYFNLPPMGHLWYLFFLFIFSLVMLPLYSYLITESGRSIISRTASIFEKPGAILLLALPIGILTAILDPTSFAGNPNYFGGWSILAYPIILFYGYLIASNQKLEEAIHRHGKVALVLAITTFPVILWFIQAVLDGTFQFGSYGYAGVMVLRSFNLWCWMIAFLGYGKRYLSFNNSTLKYANEGLIAFYILHQTVIQIVGFFIADWDMAIIPKYIILATTSFIAIMIIYEIAIRRTNAVRFLFGMKPKK</sequence>
<feature type="transmembrane region" description="Helical" evidence="1">
    <location>
        <begin position="224"/>
        <end position="243"/>
    </location>
</feature>
<dbReference type="AlphaFoldDB" id="A0A9E4ZFR6"/>
<name>A0A9E4ZFR6_9EURY</name>
<feature type="transmembrane region" description="Helical" evidence="1">
    <location>
        <begin position="94"/>
        <end position="111"/>
    </location>
</feature>
<feature type="transmembrane region" description="Helical" evidence="1">
    <location>
        <begin position="59"/>
        <end position="82"/>
    </location>
</feature>
<keyword evidence="1" id="KW-1133">Transmembrane helix</keyword>
<reference evidence="3" key="2">
    <citation type="submission" date="2021-04" db="EMBL/GenBank/DDBJ databases">
        <authorList>
            <person name="Dong X."/>
        </authorList>
    </citation>
    <scope>NUCLEOTIDE SEQUENCE</scope>
    <source>
        <strain evidence="3">LLY</strain>
    </source>
</reference>
<feature type="transmembrane region" description="Helical" evidence="1">
    <location>
        <begin position="286"/>
        <end position="308"/>
    </location>
</feature>
<dbReference type="GO" id="GO:0016747">
    <property type="term" value="F:acyltransferase activity, transferring groups other than amino-acyl groups"/>
    <property type="evidence" value="ECO:0007669"/>
    <property type="project" value="InterPro"/>
</dbReference>
<dbReference type="PANTHER" id="PTHR36927">
    <property type="entry name" value="BLR4337 PROTEIN"/>
    <property type="match status" value="1"/>
</dbReference>
<feature type="transmembrane region" description="Helical" evidence="1">
    <location>
        <begin position="21"/>
        <end position="39"/>
    </location>
</feature>
<protein>
    <submittedName>
        <fullName evidence="3">Acyltransferase family protein</fullName>
    </submittedName>
</protein>
<accession>A0A9E4ZFR6</accession>
<feature type="transmembrane region" description="Helical" evidence="1">
    <location>
        <begin position="156"/>
        <end position="176"/>
    </location>
</feature>
<feature type="transmembrane region" description="Helical" evidence="1">
    <location>
        <begin position="196"/>
        <end position="212"/>
    </location>
</feature>
<feature type="transmembrane region" description="Helical" evidence="1">
    <location>
        <begin position="255"/>
        <end position="274"/>
    </location>
</feature>